<comment type="caution">
    <text evidence="2">The sequence shown here is derived from an EMBL/GenBank/DDBJ whole genome shotgun (WGS) entry which is preliminary data.</text>
</comment>
<dbReference type="PROSITE" id="PS00198">
    <property type="entry name" value="4FE4S_FER_1"/>
    <property type="match status" value="1"/>
</dbReference>
<dbReference type="InterPro" id="IPR017896">
    <property type="entry name" value="4Fe4S_Fe-S-bd"/>
</dbReference>
<dbReference type="Pfam" id="PF13183">
    <property type="entry name" value="Fer4_8"/>
    <property type="match status" value="1"/>
</dbReference>
<organism evidence="2">
    <name type="scientific">marine sediment metagenome</name>
    <dbReference type="NCBI Taxonomy" id="412755"/>
    <lineage>
        <taxon>unclassified sequences</taxon>
        <taxon>metagenomes</taxon>
        <taxon>ecological metagenomes</taxon>
    </lineage>
</organism>
<reference evidence="2" key="1">
    <citation type="journal article" date="2015" name="Nature">
        <title>Complex archaea that bridge the gap between prokaryotes and eukaryotes.</title>
        <authorList>
            <person name="Spang A."/>
            <person name="Saw J.H."/>
            <person name="Jorgensen S.L."/>
            <person name="Zaremba-Niedzwiedzka K."/>
            <person name="Martijn J."/>
            <person name="Lind A.E."/>
            <person name="van Eijk R."/>
            <person name="Schleper C."/>
            <person name="Guy L."/>
            <person name="Ettema T.J."/>
        </authorList>
    </citation>
    <scope>NUCLEOTIDE SEQUENCE</scope>
</reference>
<evidence type="ECO:0000313" key="2">
    <source>
        <dbReference type="EMBL" id="KKN19911.1"/>
    </source>
</evidence>
<name>A0A0F9R3R9_9ZZZZ</name>
<dbReference type="InterPro" id="IPR017900">
    <property type="entry name" value="4Fe4S_Fe_S_CS"/>
</dbReference>
<dbReference type="PANTHER" id="PTHR43255:SF2">
    <property type="entry name" value="HETERODISULFIDE REDUCTASE RELATED PROTEIN"/>
    <property type="match status" value="1"/>
</dbReference>
<dbReference type="PROSITE" id="PS51379">
    <property type="entry name" value="4FE4S_FER_2"/>
    <property type="match status" value="1"/>
</dbReference>
<dbReference type="InterPro" id="IPR009051">
    <property type="entry name" value="Helical_ferredxn"/>
</dbReference>
<gene>
    <name evidence="2" type="ORF">LCGC14_0940980</name>
</gene>
<accession>A0A0F9R3R9</accession>
<proteinExistence type="predicted"/>
<evidence type="ECO:0000259" key="1">
    <source>
        <dbReference type="PROSITE" id="PS51379"/>
    </source>
</evidence>
<dbReference type="PANTHER" id="PTHR43255">
    <property type="entry name" value="IRON-SULFUR-BINDING OXIDOREDUCTASE FADF-RELATED-RELATED"/>
    <property type="match status" value="1"/>
</dbReference>
<sequence>MEADFQFRKQVMDHHIGSDVIKYCYQCNKCTDNCPVSAVTTDFYSTKGYNPRTNILAALLGYKDLIIGLEELAIWGCTVCDTCDEVCPQNIELTEIFTFLKNQCISLGKGPDFIFSQARAIFDNAKAIPSQPAIERRREQLGLPAVLTPNVTEIQSLLKNIGVDKKFK</sequence>
<protein>
    <recommendedName>
        <fullName evidence="1">4Fe-4S ferredoxin-type domain-containing protein</fullName>
    </recommendedName>
</protein>
<dbReference type="EMBL" id="LAZR01003291">
    <property type="protein sequence ID" value="KKN19911.1"/>
    <property type="molecule type" value="Genomic_DNA"/>
</dbReference>
<feature type="domain" description="4Fe-4S ferredoxin-type" evidence="1">
    <location>
        <begin position="14"/>
        <end position="44"/>
    </location>
</feature>
<dbReference type="SUPFAM" id="SSF46548">
    <property type="entry name" value="alpha-helical ferredoxin"/>
    <property type="match status" value="1"/>
</dbReference>
<dbReference type="GO" id="GO:0051536">
    <property type="term" value="F:iron-sulfur cluster binding"/>
    <property type="evidence" value="ECO:0007669"/>
    <property type="project" value="InterPro"/>
</dbReference>
<dbReference type="AlphaFoldDB" id="A0A0F9R3R9"/>
<dbReference type="GO" id="GO:0005886">
    <property type="term" value="C:plasma membrane"/>
    <property type="evidence" value="ECO:0007669"/>
    <property type="project" value="TreeGrafter"/>
</dbReference>
<dbReference type="Gene3D" id="1.10.1060.10">
    <property type="entry name" value="Alpha-helical ferredoxin"/>
    <property type="match status" value="1"/>
</dbReference>
<dbReference type="InterPro" id="IPR051460">
    <property type="entry name" value="HdrC_iron-sulfur_subunit"/>
</dbReference>